<feature type="compositionally biased region" description="Basic and acidic residues" evidence="1">
    <location>
        <begin position="150"/>
        <end position="188"/>
    </location>
</feature>
<dbReference type="STRING" id="1246637.MTBBW1_2530003"/>
<evidence type="ECO:0000313" key="3">
    <source>
        <dbReference type="Proteomes" id="UP000191931"/>
    </source>
</evidence>
<dbReference type="RefSeq" id="WP_080809563.1">
    <property type="nucleotide sequence ID" value="NZ_LT828569.1"/>
</dbReference>
<protein>
    <submittedName>
        <fullName evidence="2">Zinc finger SWIM domain protein</fullName>
    </submittedName>
</protein>
<feature type="compositionally biased region" description="Polar residues" evidence="1">
    <location>
        <begin position="133"/>
        <end position="149"/>
    </location>
</feature>
<organism evidence="2 3">
    <name type="scientific">Desulfamplus magnetovallimortis</name>
    <dbReference type="NCBI Taxonomy" id="1246637"/>
    <lineage>
        <taxon>Bacteria</taxon>
        <taxon>Pseudomonadati</taxon>
        <taxon>Thermodesulfobacteriota</taxon>
        <taxon>Desulfobacteria</taxon>
        <taxon>Desulfobacterales</taxon>
        <taxon>Desulfobacteraceae</taxon>
        <taxon>Desulfamplus</taxon>
    </lineage>
</organism>
<evidence type="ECO:0000256" key="1">
    <source>
        <dbReference type="SAM" id="MobiDB-lite"/>
    </source>
</evidence>
<dbReference type="EMBL" id="FWEV01000172">
    <property type="protein sequence ID" value="SLM30919.1"/>
    <property type="molecule type" value="Genomic_DNA"/>
</dbReference>
<dbReference type="Proteomes" id="UP000191931">
    <property type="component" value="Unassembled WGS sequence"/>
</dbReference>
<reference evidence="2 3" key="1">
    <citation type="submission" date="2017-03" db="EMBL/GenBank/DDBJ databases">
        <authorList>
            <person name="Afonso C.L."/>
            <person name="Miller P.J."/>
            <person name="Scott M.A."/>
            <person name="Spackman E."/>
            <person name="Goraichik I."/>
            <person name="Dimitrov K.M."/>
            <person name="Suarez D.L."/>
            <person name="Swayne D.E."/>
        </authorList>
    </citation>
    <scope>NUCLEOTIDE SEQUENCE [LARGE SCALE GENOMIC DNA]</scope>
    <source>
        <strain evidence="2">PRJEB14757</strain>
    </source>
</reference>
<accession>A0A1W1HEJ7</accession>
<feature type="region of interest" description="Disordered" evidence="1">
    <location>
        <begin position="126"/>
        <end position="204"/>
    </location>
</feature>
<feature type="compositionally biased region" description="Polar residues" evidence="1">
    <location>
        <begin position="191"/>
        <end position="204"/>
    </location>
</feature>
<evidence type="ECO:0000313" key="2">
    <source>
        <dbReference type="EMBL" id="SLM30919.1"/>
    </source>
</evidence>
<dbReference type="AlphaFoldDB" id="A0A1W1HEJ7"/>
<dbReference type="OrthoDB" id="5420595at2"/>
<gene>
    <name evidence="2" type="ORF">MTBBW1_2530003</name>
</gene>
<name>A0A1W1HEJ7_9BACT</name>
<proteinExistence type="predicted"/>
<keyword evidence="3" id="KW-1185">Reference proteome</keyword>
<sequence length="253" mass="27884">MTENDENGKSCPKLKEQFISNIKGKDFVLYSGLLDLGHQIGIKSIKIEPIQYPTKENGMEAICMAIVTSKNEQVFTEIGDASPKNVNRMIAEHILRMAATRAKSRALRDMTNIGMTALEELGDLDQVIGGNNGSTPPKRQSKGNPVTVNNRKENNINETPKEPKATPKKDQKTQKPDSKKEEATEKPIRQTGISNTSPQASTAQIKAITNLGKRKGIPDEELDKMVQDAFRLPLEKLSSNEASAFIKQLQQAA</sequence>